<dbReference type="GO" id="GO:0006749">
    <property type="term" value="P:glutathione metabolic process"/>
    <property type="evidence" value="ECO:0007669"/>
    <property type="project" value="TreeGrafter"/>
</dbReference>
<dbReference type="EMBL" id="CADCSZ010000036">
    <property type="protein sequence ID" value="CAA9219836.1"/>
    <property type="molecule type" value="Genomic_DNA"/>
</dbReference>
<dbReference type="InterPro" id="IPR043129">
    <property type="entry name" value="ATPase_NBD"/>
</dbReference>
<feature type="domain" description="Hydantoinase A/oxoprolinase" evidence="1">
    <location>
        <begin position="178"/>
        <end position="446"/>
    </location>
</feature>
<dbReference type="SUPFAM" id="SSF53067">
    <property type="entry name" value="Actin-like ATPase domain"/>
    <property type="match status" value="1"/>
</dbReference>
<keyword evidence="3" id="KW-0378">Hydrolase</keyword>
<dbReference type="InterPro" id="IPR008040">
    <property type="entry name" value="Hydant_A_N"/>
</dbReference>
<dbReference type="GO" id="GO:0047423">
    <property type="term" value="F:N-methylhydantoinase (ATP-hydrolyzing) activity"/>
    <property type="evidence" value="ECO:0007669"/>
    <property type="project" value="UniProtKB-EC"/>
</dbReference>
<evidence type="ECO:0000259" key="2">
    <source>
        <dbReference type="Pfam" id="PF05378"/>
    </source>
</evidence>
<protein>
    <submittedName>
        <fullName evidence="3">N-methylhydantoinase A</fullName>
        <ecNumber evidence="3">3.5.2.14</ecNumber>
    </submittedName>
</protein>
<dbReference type="InterPro" id="IPR045079">
    <property type="entry name" value="Oxoprolinase-like"/>
</dbReference>
<evidence type="ECO:0000259" key="1">
    <source>
        <dbReference type="Pfam" id="PF01968"/>
    </source>
</evidence>
<dbReference type="PANTHER" id="PTHR11365">
    <property type="entry name" value="5-OXOPROLINASE RELATED"/>
    <property type="match status" value="1"/>
</dbReference>
<evidence type="ECO:0000313" key="3">
    <source>
        <dbReference type="EMBL" id="CAA9219836.1"/>
    </source>
</evidence>
<dbReference type="PANTHER" id="PTHR11365:SF23">
    <property type="entry name" value="HYPOTHETICAL 5-OXOPROLINASE (EUROFUNG)-RELATED"/>
    <property type="match status" value="1"/>
</dbReference>
<organism evidence="3">
    <name type="scientific">uncultured Acidimicrobiales bacterium</name>
    <dbReference type="NCBI Taxonomy" id="310071"/>
    <lineage>
        <taxon>Bacteria</taxon>
        <taxon>Bacillati</taxon>
        <taxon>Actinomycetota</taxon>
        <taxon>Acidimicrobiia</taxon>
        <taxon>Acidimicrobiales</taxon>
        <taxon>environmental samples</taxon>
    </lineage>
</organism>
<dbReference type="Pfam" id="PF05378">
    <property type="entry name" value="Hydant_A_N"/>
    <property type="match status" value="1"/>
</dbReference>
<feature type="domain" description="Hydantoinase/oxoprolinase N-terminal" evidence="2">
    <location>
        <begin position="2"/>
        <end position="158"/>
    </location>
</feature>
<dbReference type="GO" id="GO:0017168">
    <property type="term" value="F:5-oxoprolinase (ATP-hydrolyzing) activity"/>
    <property type="evidence" value="ECO:0007669"/>
    <property type="project" value="TreeGrafter"/>
</dbReference>
<reference evidence="3" key="1">
    <citation type="submission" date="2020-02" db="EMBL/GenBank/DDBJ databases">
        <authorList>
            <person name="Meier V. D."/>
        </authorList>
    </citation>
    <scope>NUCLEOTIDE SEQUENCE</scope>
    <source>
        <strain evidence="3">AVDCRST_MAG76</strain>
    </source>
</reference>
<dbReference type="Pfam" id="PF01968">
    <property type="entry name" value="Hydantoinase_A"/>
    <property type="match status" value="1"/>
</dbReference>
<dbReference type="AlphaFoldDB" id="A0A6J4HE64"/>
<gene>
    <name evidence="3" type="ORF">AVDCRST_MAG76-558</name>
</gene>
<name>A0A6J4HE64_9ACTN</name>
<dbReference type="GO" id="GO:0005829">
    <property type="term" value="C:cytosol"/>
    <property type="evidence" value="ECO:0007669"/>
    <property type="project" value="TreeGrafter"/>
</dbReference>
<proteinExistence type="predicted"/>
<dbReference type="InterPro" id="IPR002821">
    <property type="entry name" value="Hydantoinase_A"/>
</dbReference>
<dbReference type="EC" id="3.5.2.14" evidence="3"/>
<accession>A0A6J4HE64</accession>
<sequence>MRVGVDTGGTFTDVVAEDGRITKVLSTPTDPSEAVTIGVSRFAPDVLAHGTTVATNALLERQGARVALITNAGFADLIEIARQDRPALYDPTARRPAPLVARELRLEVDGRLGPDGQELAPLGPVPHLPEGVEAVAVCLLHSDLDIQHELAVAEELRSRGHDVTCSFEVSPQHREYERLSTTAANAYLRPLCADYLGRLQVLAPAVLVLTSAGGLVPVDEAARVPARLLLSGPAGGAAAAGWAAAAAGFPDAVTFDMGGTSTDVCLVQDGRPAPAGERTVAGLPVRLPSLDVHTIGAGGGSIARVDPGGALAVGPRSAGAVPGPACYGRGGSEPTVTDADVVAGRIPAGTTLPGLEALDLELAASALDGAGVSAEGVLAVVDAAMTQAVRRVSVERGVDPAALALVAFGGAGPLHGCAVAEALAMPAVVVPPRAGVLSAAGVLAAPRQADVVRSWPTPSDTSGLVWAGLEVAKEALAGVGVAQGGWSANLRALATEPLRLSNEAVEVEVGVDCRYAGQSWELTVPTVEAFAAEHERRNGYRREATPVEVVAVRATARVPSGVDLGSLPPVERHGRVVGPAVIAEEDCTVWVAAGWTAEVHESGSWVLRQDPS</sequence>